<dbReference type="InterPro" id="IPR002401">
    <property type="entry name" value="Cyt_P450_E_grp-I"/>
</dbReference>
<dbReference type="PRINTS" id="PR00463">
    <property type="entry name" value="EP450I"/>
</dbReference>
<evidence type="ECO:0000313" key="7">
    <source>
        <dbReference type="EMBL" id="OAL31307.1"/>
    </source>
</evidence>
<dbReference type="EMBL" id="LVCJ01000063">
    <property type="protein sequence ID" value="OAL31307.1"/>
    <property type="molecule type" value="Genomic_DNA"/>
</dbReference>
<name>A0A178CPD6_9EURO</name>
<comment type="similarity">
    <text evidence="1">Belongs to the cytochrome P450 family.</text>
</comment>
<accession>A0A178CPD6</accession>
<dbReference type="Proteomes" id="UP000185904">
    <property type="component" value="Unassembled WGS sequence"/>
</dbReference>
<dbReference type="InterPro" id="IPR036396">
    <property type="entry name" value="Cyt_P450_sf"/>
</dbReference>
<dbReference type="GeneID" id="34591624"/>
<evidence type="ECO:0000256" key="1">
    <source>
        <dbReference type="ARBA" id="ARBA00010617"/>
    </source>
</evidence>
<evidence type="ECO:0000313" key="8">
    <source>
        <dbReference type="Proteomes" id="UP000185904"/>
    </source>
</evidence>
<dbReference type="AlphaFoldDB" id="A0A178CPD6"/>
<comment type="caution">
    <text evidence="7">The sequence shown here is derived from an EMBL/GenBank/DDBJ whole genome shotgun (WGS) entry which is preliminary data.</text>
</comment>
<dbReference type="Pfam" id="PF00067">
    <property type="entry name" value="p450"/>
    <property type="match status" value="1"/>
</dbReference>
<dbReference type="GO" id="GO:0006629">
    <property type="term" value="P:lipid metabolic process"/>
    <property type="evidence" value="ECO:0007669"/>
    <property type="project" value="UniProtKB-ARBA"/>
</dbReference>
<dbReference type="GO" id="GO:0016705">
    <property type="term" value="F:oxidoreductase activity, acting on paired donors, with incorporation or reduction of molecular oxygen"/>
    <property type="evidence" value="ECO:0007669"/>
    <property type="project" value="InterPro"/>
</dbReference>
<comment type="cofactor">
    <cofactor evidence="5">
        <name>heme</name>
        <dbReference type="ChEBI" id="CHEBI:30413"/>
    </cofactor>
</comment>
<dbReference type="GO" id="GO:0020037">
    <property type="term" value="F:heme binding"/>
    <property type="evidence" value="ECO:0007669"/>
    <property type="project" value="InterPro"/>
</dbReference>
<feature type="region of interest" description="Disordered" evidence="6">
    <location>
        <begin position="577"/>
        <end position="613"/>
    </location>
</feature>
<proteinExistence type="inferred from homology"/>
<dbReference type="OrthoDB" id="10029320at2759"/>
<organism evidence="7 8">
    <name type="scientific">Fonsecaea nubica</name>
    <dbReference type="NCBI Taxonomy" id="856822"/>
    <lineage>
        <taxon>Eukaryota</taxon>
        <taxon>Fungi</taxon>
        <taxon>Dikarya</taxon>
        <taxon>Ascomycota</taxon>
        <taxon>Pezizomycotina</taxon>
        <taxon>Eurotiomycetes</taxon>
        <taxon>Chaetothyriomycetidae</taxon>
        <taxon>Chaetothyriales</taxon>
        <taxon>Herpotrichiellaceae</taxon>
        <taxon>Fonsecaea</taxon>
    </lineage>
</organism>
<evidence type="ECO:0000256" key="5">
    <source>
        <dbReference type="PIRSR" id="PIRSR602401-1"/>
    </source>
</evidence>
<keyword evidence="5" id="KW-0349">Heme</keyword>
<keyword evidence="2 5" id="KW-0479">Metal-binding</keyword>
<reference evidence="7 8" key="1">
    <citation type="submission" date="2016-03" db="EMBL/GenBank/DDBJ databases">
        <title>The draft genome sequence of Fonsecaea nubica causative agent of cutaneous subcutaneous infection in human host.</title>
        <authorList>
            <person name="Costa F."/>
            <person name="Sybren D.H."/>
            <person name="Raittz R.T."/>
            <person name="Weiss V.A."/>
            <person name="Leao A.C."/>
            <person name="Gomes R."/>
            <person name="De Souza E.M."/>
            <person name="Pedrosa F.O."/>
            <person name="Steffens M.B."/>
            <person name="Bombassaro A."/>
            <person name="Tadra-Sfeir M.Z."/>
            <person name="Moreno L.F."/>
            <person name="Najafzadeh M.J."/>
            <person name="Felipe M.S."/>
            <person name="Teixeira M."/>
            <person name="Sun J."/>
            <person name="Xi L."/>
            <person name="Castro M.A."/>
            <person name="Vicente V.A."/>
        </authorList>
    </citation>
    <scope>NUCLEOTIDE SEQUENCE [LARGE SCALE GENOMIC DNA]</scope>
    <source>
        <strain evidence="7 8">CBS 269.64</strain>
    </source>
</reference>
<evidence type="ECO:0000256" key="6">
    <source>
        <dbReference type="SAM" id="MobiDB-lite"/>
    </source>
</evidence>
<evidence type="ECO:0000256" key="4">
    <source>
        <dbReference type="ARBA" id="ARBA00023004"/>
    </source>
</evidence>
<evidence type="ECO:0008006" key="9">
    <source>
        <dbReference type="Google" id="ProtNLM"/>
    </source>
</evidence>
<dbReference type="GO" id="GO:0005506">
    <property type="term" value="F:iron ion binding"/>
    <property type="evidence" value="ECO:0007669"/>
    <property type="project" value="InterPro"/>
</dbReference>
<dbReference type="PROSITE" id="PS00086">
    <property type="entry name" value="CYTOCHROME_P450"/>
    <property type="match status" value="1"/>
</dbReference>
<feature type="compositionally biased region" description="Low complexity" evidence="6">
    <location>
        <begin position="1090"/>
        <end position="1108"/>
    </location>
</feature>
<keyword evidence="3" id="KW-0560">Oxidoreductase</keyword>
<dbReference type="RefSeq" id="XP_022497494.1">
    <property type="nucleotide sequence ID" value="XM_022646497.1"/>
</dbReference>
<keyword evidence="8" id="KW-1185">Reference proteome</keyword>
<sequence length="1201" mass="135497">MSIMLKHSLVPPEISVVTGLEYGFILLLLTVAGICWTYRNKGVWASSSANAKWIASPKGKPFTGNLNDLRTNGAASCEAWYSLYKRYGPAYEMTVPFFRMHIINHPTYLEHIQKHNSKNYIRGKFARNMFGPLHRSGIFVADGMEWQTQRKAASRAFSKRNFETHITQSVHYWLDIFTRLLSNLAKEQREFDFQELMGRLMFCLFLRIAFHEDKLALDIMSDDPKCLESKPAFVEAFDQATHLFDRRRRDPLWRITEKLSGEDAITKRAVDLFYQQIDFLIEKRLNLMKNGYKPNPDAGVDLLDLFLQSTTDKYTLGGMVFSFLSAGRDTTTYNTSWFMKEIHHRQNKHLNALEKIRAEAEDLGFTSGHLNYTDAPRLRFTNAMWDECTRLNTVSPAGQLEAAEDDILPAVPELNMPPRRIKKGDVVSYQNYVMARMPEIWGEDAAVFNPYRWLKENGESISYSPFKYHAWNAGPRSCLGRPLATYEGITITVAILQRFDIILSDDSRMYKPLAAMNMVILLSNAHAHDISVLPVRRRRGRPPKRPRHNVGNGDLSAAAATTDNYGFDLPYSVSKESQSSWPSLMGSFEPVAGSREEATTTPSSRGSHGHRQIPSYDQQMASQTLATFPLRNTSDAIRLLDQDRTSFGSEQSDNVDVLGVGTSRPQFFLLREGFIDESTLFRLFNFYLGSLHPMMPLIPYERRPTTSEQILTMAAREPHFVAAILVVTTGLLGEYTLHHHLWQRVERLFAQVAIMGTNESLEMIEGLLLLSGTTTLVSKSISARDMLRYCAEYPPNMGHSKGLGFEDRMCWMTVGTAVRLGYLRGLEQLVMQPDDIEEKFVDDRGRGKIVWTCKAILRPAMSARPANQSHHFQIAIVSIGKYQFVSENHFGIEVRPGMTIQHLHLDPADDFPQMREIEGVQDDHAAYLQCLMHLTQVLSNAHDLLYPSKSHSLAIAKSEHYYKHIDEFTERLMGSVDARFIVEAMNAGADVLRLAIGRFQPSGALAYLPLRFFHFFTHAGVFLLKAAVIVPLPPSQKRAILHLIRGLIKCMSTVSSDHRHPAIRNSSALDGLLKRIYRDHDIQTPVVTCPSSPGVAPSGPAASSTVPGVTTKLRPSETDLHTFLGNRESPFVAERPLQELAADIDASFGQETDSLDITLPLGNESAAHGLPPLVPASDIFTSLFNYDDREFWGAFTPTTLD</sequence>
<dbReference type="Gene3D" id="1.10.630.10">
    <property type="entry name" value="Cytochrome P450"/>
    <property type="match status" value="1"/>
</dbReference>
<dbReference type="InterPro" id="IPR001128">
    <property type="entry name" value="Cyt_P450"/>
</dbReference>
<evidence type="ECO:0000256" key="3">
    <source>
        <dbReference type="ARBA" id="ARBA00023002"/>
    </source>
</evidence>
<keyword evidence="4 5" id="KW-0408">Iron</keyword>
<evidence type="ECO:0000256" key="2">
    <source>
        <dbReference type="ARBA" id="ARBA00022723"/>
    </source>
</evidence>
<dbReference type="SUPFAM" id="SSF48264">
    <property type="entry name" value="Cytochrome P450"/>
    <property type="match status" value="1"/>
</dbReference>
<gene>
    <name evidence="7" type="ORF">AYO20_08217</name>
</gene>
<dbReference type="InterPro" id="IPR017972">
    <property type="entry name" value="Cyt_P450_CS"/>
</dbReference>
<feature type="binding site" description="axial binding residue" evidence="5">
    <location>
        <position position="478"/>
    </location>
    <ligand>
        <name>heme</name>
        <dbReference type="ChEBI" id="CHEBI:30413"/>
    </ligand>
    <ligandPart>
        <name>Fe</name>
        <dbReference type="ChEBI" id="CHEBI:18248"/>
    </ligandPart>
</feature>
<dbReference type="GO" id="GO:0004497">
    <property type="term" value="F:monooxygenase activity"/>
    <property type="evidence" value="ECO:0007669"/>
    <property type="project" value="InterPro"/>
</dbReference>
<dbReference type="PANTHER" id="PTHR24296">
    <property type="entry name" value="CYTOCHROME P450"/>
    <property type="match status" value="1"/>
</dbReference>
<protein>
    <recommendedName>
        <fullName evidence="9">Transcription factor domain-containing protein</fullName>
    </recommendedName>
</protein>
<feature type="region of interest" description="Disordered" evidence="6">
    <location>
        <begin position="1090"/>
        <end position="1111"/>
    </location>
</feature>